<keyword evidence="3" id="KW-0378">Hydrolase</keyword>
<accession>A0ABD4SYS8</accession>
<organism evidence="3 4">
    <name type="scientific">Lyngbya confervoides BDU141951</name>
    <dbReference type="NCBI Taxonomy" id="1574623"/>
    <lineage>
        <taxon>Bacteria</taxon>
        <taxon>Bacillati</taxon>
        <taxon>Cyanobacteriota</taxon>
        <taxon>Cyanophyceae</taxon>
        <taxon>Oscillatoriophycideae</taxon>
        <taxon>Oscillatoriales</taxon>
        <taxon>Microcoleaceae</taxon>
        <taxon>Lyngbya</taxon>
    </lineage>
</organism>
<evidence type="ECO:0000313" key="3">
    <source>
        <dbReference type="EMBL" id="MCM1981571.1"/>
    </source>
</evidence>
<dbReference type="GO" id="GO:0016787">
    <property type="term" value="F:hydrolase activity"/>
    <property type="evidence" value="ECO:0007669"/>
    <property type="project" value="UniProtKB-KW"/>
</dbReference>
<dbReference type="RefSeq" id="WP_166279256.1">
    <property type="nucleotide sequence ID" value="NZ_JTHE03000013.1"/>
</dbReference>
<comment type="caution">
    <text evidence="3">The sequence shown here is derived from an EMBL/GenBank/DDBJ whole genome shotgun (WGS) entry which is preliminary data.</text>
</comment>
<feature type="compositionally biased region" description="Polar residues" evidence="1">
    <location>
        <begin position="8"/>
        <end position="24"/>
    </location>
</feature>
<evidence type="ECO:0000313" key="4">
    <source>
        <dbReference type="Proteomes" id="UP000031561"/>
    </source>
</evidence>
<dbReference type="Pfam" id="PF07176">
    <property type="entry name" value="DUF1400"/>
    <property type="match status" value="1"/>
</dbReference>
<feature type="domain" description="DUF1400" evidence="2">
    <location>
        <begin position="57"/>
        <end position="182"/>
    </location>
</feature>
<reference evidence="3 4" key="1">
    <citation type="journal article" date="2015" name="Genome Announc.">
        <title>Draft Genome Sequence of Filamentous Marine Cyanobacterium Lyngbya confervoides Strain BDU141951.</title>
        <authorList>
            <person name="Chandrababunaidu M.M."/>
            <person name="Sen D."/>
            <person name="Tripathy S."/>
        </authorList>
    </citation>
    <scope>NUCLEOTIDE SEQUENCE [LARGE SCALE GENOMIC DNA]</scope>
    <source>
        <strain evidence="3 4">BDU141951</strain>
    </source>
</reference>
<protein>
    <submittedName>
        <fullName evidence="3">Alpha/beta hydrolase</fullName>
    </submittedName>
</protein>
<feature type="region of interest" description="Disordered" evidence="1">
    <location>
        <begin position="240"/>
        <end position="274"/>
    </location>
</feature>
<dbReference type="Proteomes" id="UP000031561">
    <property type="component" value="Unassembled WGS sequence"/>
</dbReference>
<feature type="region of interest" description="Disordered" evidence="1">
    <location>
        <begin position="1"/>
        <end position="24"/>
    </location>
</feature>
<dbReference type="EMBL" id="JTHE03000013">
    <property type="protein sequence ID" value="MCM1981571.1"/>
    <property type="molecule type" value="Genomic_DNA"/>
</dbReference>
<gene>
    <name evidence="3" type="ORF">QQ91_0001835</name>
</gene>
<dbReference type="InterPro" id="IPR010802">
    <property type="entry name" value="DUF1400"/>
</dbReference>
<evidence type="ECO:0000259" key="2">
    <source>
        <dbReference type="Pfam" id="PF07176"/>
    </source>
</evidence>
<proteinExistence type="predicted"/>
<feature type="compositionally biased region" description="Polar residues" evidence="1">
    <location>
        <begin position="240"/>
        <end position="268"/>
    </location>
</feature>
<keyword evidence="4" id="KW-1185">Reference proteome</keyword>
<name>A0ABD4SYS8_9CYAN</name>
<evidence type="ECO:0000256" key="1">
    <source>
        <dbReference type="SAM" id="MobiDB-lite"/>
    </source>
</evidence>
<dbReference type="AlphaFoldDB" id="A0ABD4SYS8"/>
<sequence>MTFRKIAKTQSAKTQSAKTQSAKTQSAKTQSAALALRSLVVSSLVLGAAAWGPRVHAAEQIFLNYQGSEVSVGRQELESFTETGILPESIQDLLGTDAQVPAAIRTLLIQEIRVPKFLDRFLDSATGEFALGQLDDAISSTTGKTEKDLLDLKSAVNLAAVDSKISFMELVRKYPQRTVRVNLTNLEGTYNRVSDFVERVAPALEIAKGFLADIICDCNTAAAPRGNSYASAQSSDAASCDQTVQAASQPQPVQSRPLAQNPSETLPSLRQLEQ</sequence>